<protein>
    <submittedName>
        <fullName evidence="1">Uncharacterized protein</fullName>
    </submittedName>
</protein>
<organism evidence="1 2">
    <name type="scientific">Channa striata</name>
    <name type="common">Snakehead murrel</name>
    <name type="synonym">Ophicephalus striatus</name>
    <dbReference type="NCBI Taxonomy" id="64152"/>
    <lineage>
        <taxon>Eukaryota</taxon>
        <taxon>Metazoa</taxon>
        <taxon>Chordata</taxon>
        <taxon>Craniata</taxon>
        <taxon>Vertebrata</taxon>
        <taxon>Euteleostomi</taxon>
        <taxon>Actinopterygii</taxon>
        <taxon>Neopterygii</taxon>
        <taxon>Teleostei</taxon>
        <taxon>Neoteleostei</taxon>
        <taxon>Acanthomorphata</taxon>
        <taxon>Anabantaria</taxon>
        <taxon>Anabantiformes</taxon>
        <taxon>Channoidei</taxon>
        <taxon>Channidae</taxon>
        <taxon>Channa</taxon>
    </lineage>
</organism>
<accession>A0AA88MPG3</accession>
<gene>
    <name evidence="1" type="ORF">Q5P01_012872</name>
</gene>
<comment type="caution">
    <text evidence="1">The sequence shown here is derived from an EMBL/GenBank/DDBJ whole genome shotgun (WGS) entry which is preliminary data.</text>
</comment>
<evidence type="ECO:0000313" key="2">
    <source>
        <dbReference type="Proteomes" id="UP001187415"/>
    </source>
</evidence>
<reference evidence="1" key="1">
    <citation type="submission" date="2023-07" db="EMBL/GenBank/DDBJ databases">
        <title>Chromosome-level Genome Assembly of Striped Snakehead (Channa striata).</title>
        <authorList>
            <person name="Liu H."/>
        </authorList>
    </citation>
    <scope>NUCLEOTIDE SEQUENCE</scope>
    <source>
        <strain evidence="1">Gz</strain>
        <tissue evidence="1">Muscle</tissue>
    </source>
</reference>
<evidence type="ECO:0000313" key="1">
    <source>
        <dbReference type="EMBL" id="KAK2842672.1"/>
    </source>
</evidence>
<sequence>MRESSAAVSTSTLPACPAAFTTSVYSTFPESRLSSLSVSHGSHLGEWICVEQRHKARDLFVCLHSGQAVPFND</sequence>
<keyword evidence="2" id="KW-1185">Reference proteome</keyword>
<proteinExistence type="predicted"/>
<dbReference type="Proteomes" id="UP001187415">
    <property type="component" value="Unassembled WGS sequence"/>
</dbReference>
<dbReference type="EMBL" id="JAUPFM010000009">
    <property type="protein sequence ID" value="KAK2842672.1"/>
    <property type="molecule type" value="Genomic_DNA"/>
</dbReference>
<name>A0AA88MPG3_CHASR</name>
<dbReference type="AlphaFoldDB" id="A0AA88MPG3"/>